<feature type="domain" description="Outer membrane protein beta-barrel" evidence="3">
    <location>
        <begin position="8"/>
        <end position="229"/>
    </location>
</feature>
<evidence type="ECO:0000313" key="4">
    <source>
        <dbReference type="EMBL" id="MDT0605950.1"/>
    </source>
</evidence>
<keyword evidence="5" id="KW-1185">Reference proteome</keyword>
<gene>
    <name evidence="4" type="ORF">RM706_02865</name>
</gene>
<dbReference type="InterPro" id="IPR011250">
    <property type="entry name" value="OMP/PagP_B-barrel"/>
</dbReference>
<organism evidence="4 5">
    <name type="scientific">Croceitalea rosinachiae</name>
    <dbReference type="NCBI Taxonomy" id="3075596"/>
    <lineage>
        <taxon>Bacteria</taxon>
        <taxon>Pseudomonadati</taxon>
        <taxon>Bacteroidota</taxon>
        <taxon>Flavobacteriia</taxon>
        <taxon>Flavobacteriales</taxon>
        <taxon>Flavobacteriaceae</taxon>
        <taxon>Croceitalea</taxon>
    </lineage>
</organism>
<accession>A0ABU3A6Z8</accession>
<evidence type="ECO:0000256" key="1">
    <source>
        <dbReference type="ARBA" id="ARBA00022729"/>
    </source>
</evidence>
<protein>
    <submittedName>
        <fullName evidence="4">Outer membrane beta-barrel protein</fullName>
    </submittedName>
</protein>
<dbReference type="InterPro" id="IPR027385">
    <property type="entry name" value="Beta-barrel_OMP"/>
</dbReference>
<comment type="caution">
    <text evidence="4">The sequence shown here is derived from an EMBL/GenBank/DDBJ whole genome shotgun (WGS) entry which is preliminary data.</text>
</comment>
<evidence type="ECO:0000256" key="2">
    <source>
        <dbReference type="SAM" id="SignalP"/>
    </source>
</evidence>
<feature type="chain" id="PRO_5046235937" evidence="2">
    <location>
        <begin position="20"/>
        <end position="236"/>
    </location>
</feature>
<name>A0ABU3A6Z8_9FLAO</name>
<dbReference type="RefSeq" id="WP_311349513.1">
    <property type="nucleotide sequence ID" value="NZ_JAVRHR010000001.1"/>
</dbReference>
<dbReference type="Proteomes" id="UP001255246">
    <property type="component" value="Unassembled WGS sequence"/>
</dbReference>
<proteinExistence type="predicted"/>
<dbReference type="Pfam" id="PF13505">
    <property type="entry name" value="OMP_b-brl"/>
    <property type="match status" value="1"/>
</dbReference>
<dbReference type="Gene3D" id="2.40.160.20">
    <property type="match status" value="1"/>
</dbReference>
<keyword evidence="1 2" id="KW-0732">Signal</keyword>
<dbReference type="EMBL" id="JAVRHR010000001">
    <property type="protein sequence ID" value="MDT0605950.1"/>
    <property type="molecule type" value="Genomic_DNA"/>
</dbReference>
<reference evidence="4 5" key="1">
    <citation type="submission" date="2023-09" db="EMBL/GenBank/DDBJ databases">
        <authorList>
            <person name="Rey-Velasco X."/>
        </authorList>
    </citation>
    <scope>NUCLEOTIDE SEQUENCE [LARGE SCALE GENOMIC DNA]</scope>
    <source>
        <strain evidence="4 5">F388</strain>
    </source>
</reference>
<sequence length="236" mass="25684">MKQLLFSLTLLTAFQSIFAQTNQDVSFYIGASVGSAFTLGDFKEADISNPDAGFAKNGTKLDLFGGYFLNDKITLTGTFRYQTFDTKIEDLVNEFNTETPNANFSADTDSWQVYSLLVGAAYKINVYKKFAIFPRIGIGPMLVNNPSINVSSPDPAITQNFIRSAESGFGLGYEFGIGLTSNLGKRLALMPTFTFSGGIATISDVTTVADNIVVNGNYNVVVQSFNLGISLAYKFY</sequence>
<evidence type="ECO:0000313" key="5">
    <source>
        <dbReference type="Proteomes" id="UP001255246"/>
    </source>
</evidence>
<dbReference type="SUPFAM" id="SSF56925">
    <property type="entry name" value="OMPA-like"/>
    <property type="match status" value="1"/>
</dbReference>
<evidence type="ECO:0000259" key="3">
    <source>
        <dbReference type="Pfam" id="PF13505"/>
    </source>
</evidence>
<feature type="signal peptide" evidence="2">
    <location>
        <begin position="1"/>
        <end position="19"/>
    </location>
</feature>